<gene>
    <name evidence="2" type="ORF">ACFPWU_04340</name>
</gene>
<sequence>MLMTQDLLRYAAIAQARPGAALASDASWAFIVAGGWLMSAVGLISLSPTQGAVLWLTGAIIALMVLVAILRPPRLAPLRQALGDFRGDPRRGHLTLDALLSGATPLVNASAAGAVSTTQVVAASRGASTLFGPLNTLTTSITLAVVPELKRQDKATARRLLRMMPLVLVLGTLVWGAVLSILPDSIGTALLGETWTLAEPLLWVVTIEYVGLGLRAAAAAALRAANRTALVLKIRIGYAAGLCIAPPAAAWIWQSATAFVMAMAVCGVAVGVVAQLLASRAETQNN</sequence>
<feature type="transmembrane region" description="Helical" evidence="1">
    <location>
        <begin position="52"/>
        <end position="70"/>
    </location>
</feature>
<keyword evidence="3" id="KW-1185">Reference proteome</keyword>
<evidence type="ECO:0000313" key="2">
    <source>
        <dbReference type="EMBL" id="MFC6152897.1"/>
    </source>
</evidence>
<protein>
    <submittedName>
        <fullName evidence="2">Uncharacterized protein</fullName>
    </submittedName>
</protein>
<keyword evidence="1" id="KW-1133">Transmembrane helix</keyword>
<feature type="transmembrane region" description="Helical" evidence="1">
    <location>
        <begin position="201"/>
        <end position="222"/>
    </location>
</feature>
<organism evidence="2 3">
    <name type="scientific">Nocardioides yefusunii</name>
    <dbReference type="NCBI Taxonomy" id="2500546"/>
    <lineage>
        <taxon>Bacteria</taxon>
        <taxon>Bacillati</taxon>
        <taxon>Actinomycetota</taxon>
        <taxon>Actinomycetes</taxon>
        <taxon>Propionibacteriales</taxon>
        <taxon>Nocardioidaceae</taxon>
        <taxon>Nocardioides</taxon>
    </lineage>
</organism>
<accession>A0ABW1QVM1</accession>
<evidence type="ECO:0000313" key="3">
    <source>
        <dbReference type="Proteomes" id="UP001596098"/>
    </source>
</evidence>
<keyword evidence="1" id="KW-0812">Transmembrane</keyword>
<name>A0ABW1QVM1_9ACTN</name>
<reference evidence="3" key="1">
    <citation type="journal article" date="2019" name="Int. J. Syst. Evol. Microbiol.">
        <title>The Global Catalogue of Microorganisms (GCM) 10K type strain sequencing project: providing services to taxonomists for standard genome sequencing and annotation.</title>
        <authorList>
            <consortium name="The Broad Institute Genomics Platform"/>
            <consortium name="The Broad Institute Genome Sequencing Center for Infectious Disease"/>
            <person name="Wu L."/>
            <person name="Ma J."/>
        </authorList>
    </citation>
    <scope>NUCLEOTIDE SEQUENCE [LARGE SCALE GENOMIC DNA]</scope>
    <source>
        <strain evidence="3">DFY28</strain>
    </source>
</reference>
<feature type="transmembrane region" description="Helical" evidence="1">
    <location>
        <begin position="259"/>
        <end position="278"/>
    </location>
</feature>
<dbReference type="Proteomes" id="UP001596098">
    <property type="component" value="Unassembled WGS sequence"/>
</dbReference>
<dbReference type="EMBL" id="JBHSQI010000002">
    <property type="protein sequence ID" value="MFC6152897.1"/>
    <property type="molecule type" value="Genomic_DNA"/>
</dbReference>
<evidence type="ECO:0000256" key="1">
    <source>
        <dbReference type="SAM" id="Phobius"/>
    </source>
</evidence>
<proteinExistence type="predicted"/>
<feature type="transmembrane region" description="Helical" evidence="1">
    <location>
        <begin position="234"/>
        <end position="253"/>
    </location>
</feature>
<comment type="caution">
    <text evidence="2">The sequence shown here is derived from an EMBL/GenBank/DDBJ whole genome shotgun (WGS) entry which is preliminary data.</text>
</comment>
<feature type="transmembrane region" description="Helical" evidence="1">
    <location>
        <begin position="26"/>
        <end position="46"/>
    </location>
</feature>
<feature type="transmembrane region" description="Helical" evidence="1">
    <location>
        <begin position="160"/>
        <end position="181"/>
    </location>
</feature>
<keyword evidence="1" id="KW-0472">Membrane</keyword>